<proteinExistence type="predicted"/>
<keyword evidence="2" id="KW-1185">Reference proteome</keyword>
<name>A0ABD3V5Y6_SINWO</name>
<protein>
    <submittedName>
        <fullName evidence="1">Uncharacterized protein</fullName>
    </submittedName>
</protein>
<accession>A0ABD3V5Y6</accession>
<evidence type="ECO:0000313" key="1">
    <source>
        <dbReference type="EMBL" id="KAL3855937.1"/>
    </source>
</evidence>
<dbReference type="EMBL" id="JBJQND010000014">
    <property type="protein sequence ID" value="KAL3855937.1"/>
    <property type="molecule type" value="Genomic_DNA"/>
</dbReference>
<reference evidence="1 2" key="1">
    <citation type="submission" date="2024-11" db="EMBL/GenBank/DDBJ databases">
        <title>Chromosome-level genome assembly of the freshwater bivalve Anodonta woodiana.</title>
        <authorList>
            <person name="Chen X."/>
        </authorList>
    </citation>
    <scope>NUCLEOTIDE SEQUENCE [LARGE SCALE GENOMIC DNA]</scope>
    <source>
        <strain evidence="1">MN2024</strain>
        <tissue evidence="1">Gills</tissue>
    </source>
</reference>
<sequence length="112" mass="12497">STHVYYGDWHSSMLSTEVSFGVGYGTSQYISLCYGDINIIRQCTHVRMAQYQAVYKSVLWSLVQYTSQYISLCCGDSHGSMQCARVYGGVRYSIPASISVFVMETGTVPYSL</sequence>
<comment type="caution">
    <text evidence="1">The sequence shown here is derived from an EMBL/GenBank/DDBJ whole genome shotgun (WGS) entry which is preliminary data.</text>
</comment>
<organism evidence="1 2">
    <name type="scientific">Sinanodonta woodiana</name>
    <name type="common">Chinese pond mussel</name>
    <name type="synonym">Anodonta woodiana</name>
    <dbReference type="NCBI Taxonomy" id="1069815"/>
    <lineage>
        <taxon>Eukaryota</taxon>
        <taxon>Metazoa</taxon>
        <taxon>Spiralia</taxon>
        <taxon>Lophotrochozoa</taxon>
        <taxon>Mollusca</taxon>
        <taxon>Bivalvia</taxon>
        <taxon>Autobranchia</taxon>
        <taxon>Heteroconchia</taxon>
        <taxon>Palaeoheterodonta</taxon>
        <taxon>Unionida</taxon>
        <taxon>Unionoidea</taxon>
        <taxon>Unionidae</taxon>
        <taxon>Unioninae</taxon>
        <taxon>Sinanodonta</taxon>
    </lineage>
</organism>
<dbReference type="Proteomes" id="UP001634394">
    <property type="component" value="Unassembled WGS sequence"/>
</dbReference>
<dbReference type="AlphaFoldDB" id="A0ABD3V5Y6"/>
<evidence type="ECO:0000313" key="2">
    <source>
        <dbReference type="Proteomes" id="UP001634394"/>
    </source>
</evidence>
<gene>
    <name evidence="1" type="ORF">ACJMK2_015134</name>
</gene>
<feature type="non-terminal residue" evidence="1">
    <location>
        <position position="1"/>
    </location>
</feature>